<name>A0AAV0DSK6_9ASTE</name>
<keyword evidence="3" id="KW-1185">Reference proteome</keyword>
<accession>A0AAV0DSK6</accession>
<feature type="non-terminal residue" evidence="2">
    <location>
        <position position="174"/>
    </location>
</feature>
<dbReference type="Proteomes" id="UP001152523">
    <property type="component" value="Unassembled WGS sequence"/>
</dbReference>
<evidence type="ECO:0000313" key="3">
    <source>
        <dbReference type="Proteomes" id="UP001152523"/>
    </source>
</evidence>
<evidence type="ECO:0008006" key="4">
    <source>
        <dbReference type="Google" id="ProtNLM"/>
    </source>
</evidence>
<protein>
    <recommendedName>
        <fullName evidence="4">DUF4371 domain-containing protein</fullName>
    </recommendedName>
</protein>
<sequence>MQGEFNGLRTLILKEKNSAYYVHCFAHQLQLVVVAVSKKHFEVGDFFDMISLLLNVVGASCKRRDMIRQSHQEKVKQAISSGEISTGTGLNQELALQRPGNTRWGSHYRTLLNLVELFSSVVEVLEYVEIEGINSVKRCQANGLLKYFHSFDFVFYLQLMLLILGLTNSLSVAL</sequence>
<dbReference type="PANTHER" id="PTHR11697:SF230">
    <property type="entry name" value="ZINC FINGER, MYM DOMAIN CONTAINING 1"/>
    <property type="match status" value="1"/>
</dbReference>
<dbReference type="SUPFAM" id="SSF53098">
    <property type="entry name" value="Ribonuclease H-like"/>
    <property type="match status" value="1"/>
</dbReference>
<proteinExistence type="predicted"/>
<organism evidence="2 3">
    <name type="scientific">Cuscuta epithymum</name>
    <dbReference type="NCBI Taxonomy" id="186058"/>
    <lineage>
        <taxon>Eukaryota</taxon>
        <taxon>Viridiplantae</taxon>
        <taxon>Streptophyta</taxon>
        <taxon>Embryophyta</taxon>
        <taxon>Tracheophyta</taxon>
        <taxon>Spermatophyta</taxon>
        <taxon>Magnoliopsida</taxon>
        <taxon>eudicotyledons</taxon>
        <taxon>Gunneridae</taxon>
        <taxon>Pentapetalae</taxon>
        <taxon>asterids</taxon>
        <taxon>lamiids</taxon>
        <taxon>Solanales</taxon>
        <taxon>Convolvulaceae</taxon>
        <taxon>Cuscuteae</taxon>
        <taxon>Cuscuta</taxon>
        <taxon>Cuscuta subgen. Cuscuta</taxon>
    </lineage>
</organism>
<dbReference type="AlphaFoldDB" id="A0AAV0DSK6"/>
<evidence type="ECO:0000256" key="1">
    <source>
        <dbReference type="SAM" id="Phobius"/>
    </source>
</evidence>
<dbReference type="InterPro" id="IPR012337">
    <property type="entry name" value="RNaseH-like_sf"/>
</dbReference>
<keyword evidence="1" id="KW-0812">Transmembrane</keyword>
<feature type="transmembrane region" description="Helical" evidence="1">
    <location>
        <begin position="153"/>
        <end position="173"/>
    </location>
</feature>
<reference evidence="2" key="1">
    <citation type="submission" date="2022-07" db="EMBL/GenBank/DDBJ databases">
        <authorList>
            <person name="Macas J."/>
            <person name="Novak P."/>
            <person name="Neumann P."/>
        </authorList>
    </citation>
    <scope>NUCLEOTIDE SEQUENCE</scope>
</reference>
<gene>
    <name evidence="2" type="ORF">CEPIT_LOCUS17923</name>
</gene>
<dbReference type="EMBL" id="CAMAPF010000142">
    <property type="protein sequence ID" value="CAH9107338.1"/>
    <property type="molecule type" value="Genomic_DNA"/>
</dbReference>
<keyword evidence="1" id="KW-1133">Transmembrane helix</keyword>
<keyword evidence="1" id="KW-0472">Membrane</keyword>
<comment type="caution">
    <text evidence="2">The sequence shown here is derived from an EMBL/GenBank/DDBJ whole genome shotgun (WGS) entry which is preliminary data.</text>
</comment>
<dbReference type="PANTHER" id="PTHR11697">
    <property type="entry name" value="GENERAL TRANSCRIPTION FACTOR 2-RELATED ZINC FINGER PROTEIN"/>
    <property type="match status" value="1"/>
</dbReference>
<evidence type="ECO:0000313" key="2">
    <source>
        <dbReference type="EMBL" id="CAH9107338.1"/>
    </source>
</evidence>
<dbReference type="InterPro" id="IPR055298">
    <property type="entry name" value="AtLOH3-like"/>
</dbReference>